<accession>A0A366ETJ4</accession>
<keyword evidence="1" id="KW-0472">Membrane</keyword>
<evidence type="ECO:0000313" key="2">
    <source>
        <dbReference type="EMBL" id="RBP05644.1"/>
    </source>
</evidence>
<feature type="transmembrane region" description="Helical" evidence="1">
    <location>
        <begin position="253"/>
        <end position="271"/>
    </location>
</feature>
<protein>
    <recommendedName>
        <fullName evidence="4">Exosortase/archaeosortase family protein</fullName>
    </recommendedName>
</protein>
<name>A0A366ETJ4_9HYPH</name>
<dbReference type="RefSeq" id="WP_113891798.1">
    <property type="nucleotide sequence ID" value="NZ_QNRK01000034.1"/>
</dbReference>
<keyword evidence="1" id="KW-0812">Transmembrane</keyword>
<evidence type="ECO:0000256" key="1">
    <source>
        <dbReference type="SAM" id="Phobius"/>
    </source>
</evidence>
<keyword evidence="3" id="KW-1185">Reference proteome</keyword>
<sequence length="274" mass="27659">MSGVSLGPAAVPTRSAMAQGGGVTQSWLAACAALAGAAHYGLATGFEGLGAPDPMLVLAALAIGADVRRLALRDGGVAVADWLLFAGALLACMTPFRIAAAPALVFAGALAWRSGGLPGRSAGVLLAALGGWAMKEGAWADLASGPIMTAEAHLTRFLLGLGGVAAAADGNRILLADGHSFVVLRACSFLSLAYPCAVGTYALSRLVRPAAAPGWPRVTAALGLLLILNTSRLTAMAGSPEAYDFLHGETGVLPTQIAWAAIIVVVAAPSWRRR</sequence>
<keyword evidence="1" id="KW-1133">Transmembrane helix</keyword>
<comment type="caution">
    <text evidence="2">The sequence shown here is derived from an EMBL/GenBank/DDBJ whole genome shotgun (WGS) entry which is preliminary data.</text>
</comment>
<gene>
    <name evidence="2" type="ORF">DFR50_1347</name>
</gene>
<feature type="transmembrane region" description="Helical" evidence="1">
    <location>
        <begin position="182"/>
        <end position="203"/>
    </location>
</feature>
<dbReference type="Proteomes" id="UP000253529">
    <property type="component" value="Unassembled WGS sequence"/>
</dbReference>
<dbReference type="EMBL" id="QNRK01000034">
    <property type="protein sequence ID" value="RBP05644.1"/>
    <property type="molecule type" value="Genomic_DNA"/>
</dbReference>
<proteinExistence type="predicted"/>
<feature type="transmembrane region" description="Helical" evidence="1">
    <location>
        <begin position="215"/>
        <end position="233"/>
    </location>
</feature>
<evidence type="ECO:0000313" key="3">
    <source>
        <dbReference type="Proteomes" id="UP000253529"/>
    </source>
</evidence>
<evidence type="ECO:0008006" key="4">
    <source>
        <dbReference type="Google" id="ProtNLM"/>
    </source>
</evidence>
<dbReference type="AlphaFoldDB" id="A0A366ETJ4"/>
<organism evidence="2 3">
    <name type="scientific">Roseiarcus fermentans</name>
    <dbReference type="NCBI Taxonomy" id="1473586"/>
    <lineage>
        <taxon>Bacteria</taxon>
        <taxon>Pseudomonadati</taxon>
        <taxon>Pseudomonadota</taxon>
        <taxon>Alphaproteobacteria</taxon>
        <taxon>Hyphomicrobiales</taxon>
        <taxon>Roseiarcaceae</taxon>
        <taxon>Roseiarcus</taxon>
    </lineage>
</organism>
<reference evidence="2 3" key="1">
    <citation type="submission" date="2018-06" db="EMBL/GenBank/DDBJ databases">
        <title>Genomic Encyclopedia of Type Strains, Phase IV (KMG-IV): sequencing the most valuable type-strain genomes for metagenomic binning, comparative biology and taxonomic classification.</title>
        <authorList>
            <person name="Goeker M."/>
        </authorList>
    </citation>
    <scope>NUCLEOTIDE SEQUENCE [LARGE SCALE GENOMIC DNA]</scope>
    <source>
        <strain evidence="2 3">DSM 24875</strain>
    </source>
</reference>